<dbReference type="Pfam" id="PF01424">
    <property type="entry name" value="R3H"/>
    <property type="match status" value="1"/>
</dbReference>
<keyword evidence="5 6" id="KW-0961">Cell wall biogenesis/degradation</keyword>
<dbReference type="HAMAP" id="MF_00867">
    <property type="entry name" value="KhpB"/>
    <property type="match status" value="1"/>
</dbReference>
<evidence type="ECO:0000256" key="4">
    <source>
        <dbReference type="ARBA" id="ARBA00023186"/>
    </source>
</evidence>
<dbReference type="PANTHER" id="PTHR35800:SF1">
    <property type="entry name" value="RNA-BINDING PROTEIN KHPB"/>
    <property type="match status" value="1"/>
</dbReference>
<evidence type="ECO:0000256" key="2">
    <source>
        <dbReference type="ARBA" id="ARBA00022884"/>
    </source>
</evidence>
<dbReference type="InterPro" id="IPR015946">
    <property type="entry name" value="KH_dom-like_a/b"/>
</dbReference>
<evidence type="ECO:0000313" key="8">
    <source>
        <dbReference type="EMBL" id="RKL66018.1"/>
    </source>
</evidence>
<dbReference type="Gene3D" id="3.30.30.80">
    <property type="entry name" value="probable RNA-binding protein from clostridium symbiosum atcc 14940"/>
    <property type="match status" value="1"/>
</dbReference>
<reference evidence="8 9" key="1">
    <citation type="submission" date="2017-10" db="EMBL/GenBank/DDBJ databases">
        <title>Bacillus sp. nov., a halophilic bacterium isolated from a Keqin Lake.</title>
        <authorList>
            <person name="Wang H."/>
        </authorList>
    </citation>
    <scope>NUCLEOTIDE SEQUENCE [LARGE SCALE GENOMIC DNA]</scope>
    <source>
        <strain evidence="8 9">KCTC 13187</strain>
    </source>
</reference>
<organism evidence="8 9">
    <name type="scientific">Salipaludibacillus neizhouensis</name>
    <dbReference type="NCBI Taxonomy" id="885475"/>
    <lineage>
        <taxon>Bacteria</taxon>
        <taxon>Bacillati</taxon>
        <taxon>Bacillota</taxon>
        <taxon>Bacilli</taxon>
        <taxon>Bacillales</taxon>
        <taxon>Bacillaceae</taxon>
    </lineage>
</organism>
<dbReference type="GO" id="GO:0009252">
    <property type="term" value="P:peptidoglycan biosynthetic process"/>
    <property type="evidence" value="ECO:0007669"/>
    <property type="project" value="UniProtKB-UniRule"/>
</dbReference>
<evidence type="ECO:0000313" key="9">
    <source>
        <dbReference type="Proteomes" id="UP000281498"/>
    </source>
</evidence>
<evidence type="ECO:0000256" key="3">
    <source>
        <dbReference type="ARBA" id="ARBA00022960"/>
    </source>
</evidence>
<dbReference type="RefSeq" id="WP_110938090.1">
    <property type="nucleotide sequence ID" value="NZ_KZ614147.1"/>
</dbReference>
<dbReference type="Pfam" id="PF14804">
    <property type="entry name" value="Jag_N"/>
    <property type="match status" value="1"/>
</dbReference>
<dbReference type="InterPro" id="IPR032782">
    <property type="entry name" value="KhpB_N"/>
</dbReference>
<dbReference type="OrthoDB" id="9794483at2"/>
<dbReference type="GO" id="GO:0005737">
    <property type="term" value="C:cytoplasm"/>
    <property type="evidence" value="ECO:0007669"/>
    <property type="project" value="UniProtKB-SubCell"/>
</dbReference>
<feature type="domain" description="R3H" evidence="7">
    <location>
        <begin position="139"/>
        <end position="205"/>
    </location>
</feature>
<dbReference type="Proteomes" id="UP000281498">
    <property type="component" value="Unassembled WGS sequence"/>
</dbReference>
<dbReference type="InterPro" id="IPR034079">
    <property type="entry name" value="R3H_KhpB"/>
</dbReference>
<dbReference type="PANTHER" id="PTHR35800">
    <property type="entry name" value="PROTEIN JAG"/>
    <property type="match status" value="1"/>
</dbReference>
<dbReference type="Gene3D" id="3.30.300.20">
    <property type="match status" value="1"/>
</dbReference>
<dbReference type="SUPFAM" id="SSF82708">
    <property type="entry name" value="R3H domain"/>
    <property type="match status" value="1"/>
</dbReference>
<dbReference type="NCBIfam" id="NF041568">
    <property type="entry name" value="Jag_EloR"/>
    <property type="match status" value="1"/>
</dbReference>
<dbReference type="CDD" id="cd02644">
    <property type="entry name" value="R3H_jag"/>
    <property type="match status" value="1"/>
</dbReference>
<proteinExistence type="inferred from homology"/>
<keyword evidence="4 6" id="KW-0143">Chaperone</keyword>
<keyword evidence="9" id="KW-1185">Reference proteome</keyword>
<dbReference type="InterPro" id="IPR039247">
    <property type="entry name" value="KhpB"/>
</dbReference>
<gene>
    <name evidence="6" type="primary">khpB</name>
    <name evidence="6" type="synonym">eloR</name>
    <name evidence="8" type="ORF">CR203_17110</name>
</gene>
<dbReference type="GO" id="GO:0008360">
    <property type="term" value="P:regulation of cell shape"/>
    <property type="evidence" value="ECO:0007669"/>
    <property type="project" value="UniProtKB-KW"/>
</dbReference>
<name>A0A3A9K3X6_9BACI</name>
<comment type="subcellular location">
    <subcellularLocation>
        <location evidence="6">Cytoplasm</location>
    </subcellularLocation>
</comment>
<comment type="subunit">
    <text evidence="6">Forms a complex with KhpA.</text>
</comment>
<dbReference type="InterPro" id="IPR036867">
    <property type="entry name" value="R3H_dom_sf"/>
</dbReference>
<dbReference type="PROSITE" id="PS51061">
    <property type="entry name" value="R3H"/>
    <property type="match status" value="1"/>
</dbReference>
<dbReference type="CDD" id="cd02414">
    <property type="entry name" value="KH-II_Jag"/>
    <property type="match status" value="1"/>
</dbReference>
<dbReference type="InterPro" id="IPR038247">
    <property type="entry name" value="Jag_N_dom_sf"/>
</dbReference>
<dbReference type="Pfam" id="PF13083">
    <property type="entry name" value="KH_KhpA-B"/>
    <property type="match status" value="1"/>
</dbReference>
<accession>A0A3A9K3X6</accession>
<comment type="domain">
    <text evidence="6">Has an N-terminal Jag-N domain and 2 RNA-binding domains (KH and R3H).</text>
</comment>
<sequence>MKKVTVSGKTVDEAVATGLQKLDTERESVTIHVIEEGQKGIFGFGSKPAIVEVTVNIDPVKEAVLFLRDTIDKMGVSATIEEETKKEGTYLNILGSDIGVIIGKRGQTLDSLQYLVNLVANKQSESYLRIYLDAEGYRERRKEALETLAQRLSSKAIRTKREVRLEPMNSHERKIIHTALQNVKEVATYSDGTEPHRRIVVVPKSK</sequence>
<comment type="caution">
    <text evidence="8">The sequence shown here is derived from an EMBL/GenBank/DDBJ whole genome shotgun (WGS) entry which is preliminary data.</text>
</comment>
<dbReference type="GO" id="GO:0003723">
    <property type="term" value="F:RNA binding"/>
    <property type="evidence" value="ECO:0007669"/>
    <property type="project" value="UniProtKB-UniRule"/>
</dbReference>
<dbReference type="EMBL" id="PDOE01000009">
    <property type="protein sequence ID" value="RKL66018.1"/>
    <property type="molecule type" value="Genomic_DNA"/>
</dbReference>
<comment type="function">
    <text evidence="6">A probable RNA chaperone. Forms a complex with KhpA which binds to cellular RNA and controls its expression. Plays a role in peptidoglycan (PG) homeostasis and cell length regulation.</text>
</comment>
<dbReference type="Gene3D" id="3.30.1370.50">
    <property type="entry name" value="R3H-like domain"/>
    <property type="match status" value="1"/>
</dbReference>
<dbReference type="AlphaFoldDB" id="A0A3A9K3X6"/>
<evidence type="ECO:0000256" key="6">
    <source>
        <dbReference type="HAMAP-Rule" id="MF_00867"/>
    </source>
</evidence>
<protein>
    <recommendedName>
        <fullName evidence="6">RNA-binding protein KhpB</fullName>
    </recommendedName>
    <alternativeName>
        <fullName evidence="6">RNA-binding protein EloR</fullName>
    </alternativeName>
</protein>
<evidence type="ECO:0000259" key="7">
    <source>
        <dbReference type="PROSITE" id="PS51061"/>
    </source>
</evidence>
<dbReference type="SMART" id="SM00393">
    <property type="entry name" value="R3H"/>
    <property type="match status" value="1"/>
</dbReference>
<comment type="similarity">
    <text evidence="6">Belongs to the KhpB RNA-binding protein family.</text>
</comment>
<keyword evidence="2 6" id="KW-0694">RNA-binding</keyword>
<dbReference type="SMART" id="SM01245">
    <property type="entry name" value="Jag_N"/>
    <property type="match status" value="1"/>
</dbReference>
<dbReference type="InterPro" id="IPR038008">
    <property type="entry name" value="Jag_KH"/>
</dbReference>
<evidence type="ECO:0000256" key="5">
    <source>
        <dbReference type="ARBA" id="ARBA00023316"/>
    </source>
</evidence>
<dbReference type="InterPro" id="IPR001374">
    <property type="entry name" value="R3H_dom"/>
</dbReference>
<comment type="caution">
    <text evidence="6">Lacks conserved residue(s) required for the propagation of feature annotation.</text>
</comment>
<keyword evidence="1 6" id="KW-0963">Cytoplasm</keyword>
<evidence type="ECO:0000256" key="1">
    <source>
        <dbReference type="ARBA" id="ARBA00022490"/>
    </source>
</evidence>
<dbReference type="GO" id="GO:0071555">
    <property type="term" value="P:cell wall organization"/>
    <property type="evidence" value="ECO:0007669"/>
    <property type="project" value="UniProtKB-KW"/>
</dbReference>
<keyword evidence="3 6" id="KW-0133">Cell shape</keyword>